<evidence type="ECO:0000313" key="5">
    <source>
        <dbReference type="RefSeq" id="XP_023593861.1"/>
    </source>
</evidence>
<dbReference type="GeneID" id="101358686"/>
<feature type="compositionally biased region" description="Basic and acidic residues" evidence="1">
    <location>
        <begin position="1677"/>
        <end position="1694"/>
    </location>
</feature>
<protein>
    <submittedName>
        <fullName evidence="3 4">Retroelement silencing factor 1 isoform X1</fullName>
    </submittedName>
</protein>
<evidence type="ECO:0000313" key="3">
    <source>
        <dbReference type="RefSeq" id="XP_004383687.2"/>
    </source>
</evidence>
<feature type="compositionally biased region" description="Basic and acidic residues" evidence="1">
    <location>
        <begin position="1168"/>
        <end position="1202"/>
    </location>
</feature>
<evidence type="ECO:0000256" key="1">
    <source>
        <dbReference type="SAM" id="MobiDB-lite"/>
    </source>
</evidence>
<dbReference type="CTD" id="55196"/>
<dbReference type="InterPro" id="IPR027866">
    <property type="entry name" value="RESF1"/>
</dbReference>
<dbReference type="GO" id="GO:1990226">
    <property type="term" value="F:histone methyltransferase binding"/>
    <property type="evidence" value="ECO:0007669"/>
    <property type="project" value="TreeGrafter"/>
</dbReference>
<dbReference type="STRING" id="127582.A0A2Y9REZ1"/>
<evidence type="ECO:0000313" key="4">
    <source>
        <dbReference type="RefSeq" id="XP_023593860.1"/>
    </source>
</evidence>
<feature type="region of interest" description="Disordered" evidence="1">
    <location>
        <begin position="714"/>
        <end position="734"/>
    </location>
</feature>
<feature type="region of interest" description="Disordered" evidence="1">
    <location>
        <begin position="1255"/>
        <end position="1329"/>
    </location>
</feature>
<dbReference type="RefSeq" id="XP_004383687.2">
    <property type="nucleotide sequence ID" value="XM_004383630.2"/>
</dbReference>
<keyword evidence="2" id="KW-1185">Reference proteome</keyword>
<feature type="region of interest" description="Disordered" evidence="1">
    <location>
        <begin position="1778"/>
        <end position="1798"/>
    </location>
</feature>
<evidence type="ECO:0000313" key="2">
    <source>
        <dbReference type="Proteomes" id="UP000248480"/>
    </source>
</evidence>
<sequence>MNWNAKPESATMPSSYPKSQSSFLQQALINPLASASQSSFNYPGSNQEACMYSSNSNLISQPLLNIKNYTTPQQISVSDMHNGANVASQTSVERKTYVNVQGPKQLNHNLQMSSGVAQNAWLNSQMRNPMLSHTGTTVVSNQTGVTVVSNQTGFGANRSNINTLQNQFIPSDTYSLQLQTIPSNSVRVPVTYQGNQGLNPSLSEQQVDWAQHCTANGLIFPDNSSLPKQYCYSQQGFLQDTALQKRNPMLSALLEVKNSQFPNPALSLQLQQNAAVQSHQYAVTQIDNRPPPPSYDCIYARQPLQNTQQVSKHSPMEVPQNQETHLPEVLKDLCSGFQQQWQNPNKGINTIGNFCNLKVNGKVSTNGNFCNLKVNGSVNQPANKPVRSLVDGVQTFAQNNKDKRMDSGSSTSNPILDTNVTKEGLVRDIKKLVDTRKKLLELARKIKINQNILMAAGCSKATNTSHSESAQNSELSLKQTSKIQSGSQVTPVTPEISEGQQSTVMKSAEEANRTHCTLNPNIHDINCKKSNQGNSILLNSDCSEKLAMPDQFHDLQALTSLKTSTVEITQTTLNNTQLSSENVRDDQNLSTDSKTITAPQSVLFQEYVSKYPNKNTLLRFLMPREKTKNESVKNVNETIQDPKPKSFEMNQNTQISGDLPNLKTMETQSTCNINAKASDKSCLLDYKPSTNGMSSKSDSHCSMELLATCLSLWKKPPSEPTEEKHDESRTNRTTSHISKPVEVYDKSPCAVVGPSQNKMFNNSEQETALPMVVQNYESAGANTTKGSELQIAVVSPLILSDVKTISVKGITPEALPEIMYPVIKEGSVCSLQDQLAENMSVSPLKANVSELVASTTSSTKISPLIQKEKQDKSTNCNLEGVPNTNQGKHIKSKSHVHSSPNVDTLICPDVSGNQQVLDESRGSTVVSGDTLQIANICSLVEGDISYNSQIAKIFNSPYLDKVEPQKPCLPDHQVISCRQQKEQLDKTTENKNFGFQKEKIVQVTDVSPKITHQPESLPPSESSLKNVKANGEILEENKLECITNKEIMTSNMYCSAAIQQDSPEIDAPCNYISQDPTSSEIFSDKTSLLYLHDQLSELLKEFPYGIEAVNSREGSAGQQITEQVKNQSYDKTSCDSKDSTSTDQIKITIISSEQMKELFPEQDEQPSDGDKLTEPQKEKPITKVESQCDPKAHTEGESHDSVVSNLKRDDIHCCALGWLSMIYEGVPQCQCNSMKNSASEEEKKNHCSALETNRCKQGERTSDRDIPGVECNRSPNKDLKTPLILPDGKNSFPEIKQDKNMKDNTETKHSNSLKTEKELPSQFSSKCDKKLDPLQSHKRKRKLQFHEVTFHSSSKLMKFCEQDSQESLQKKHTAQNSRPLKAKTVILTNKDLYKKNGSLIQSISPEKIKLKFRAGGSRYKLLENRKLDQGNIFDMERKKKKYDKREQNKNAGSSFKLCNSLSNLNERTSIKEKTVSIEVKSTNLEINIHRSLMKSSNINSSDSKDISCKINRVMAPKEYLQRQKHKEAIGNKASKKSCVIEKIKNVPCDSEYIRPTKHSMRVESCGKSNERHGSIVQTSKESLNILTSHGKTLKIHHSEEAKVHKSSKNAKGTVGGKQPDKIWMDKTKTGRHLTNINNEGELSQLTQQAKDQRKQYLNRVAFKCTESESICLSKLDNSPRKPNNDTERSQENKPKSFIPVKDATEKPTVLEFKLCPEVLLENRNFGEEWKKLKPAPGKEQAPVQVSGIKSTKEAWLKCVNTEKRMQEANQKIDKNVLPKSKLPKRSVSADGLETQQNTVKDSKAMFQTYKKMYMEKRSRSLGEWRPVVVP</sequence>
<feature type="compositionally biased region" description="Basic and acidic residues" evidence="1">
    <location>
        <begin position="1295"/>
        <end position="1319"/>
    </location>
</feature>
<feature type="region of interest" description="Disordered" evidence="1">
    <location>
        <begin position="463"/>
        <end position="498"/>
    </location>
</feature>
<name>A0A2Y9REZ1_TRIMA</name>
<dbReference type="Pfam" id="PF15395">
    <property type="entry name" value="DUF4617"/>
    <property type="match status" value="1"/>
</dbReference>
<feature type="region of interest" description="Disordered" evidence="1">
    <location>
        <begin position="1599"/>
        <end position="1622"/>
    </location>
</feature>
<reference evidence="3 4" key="1">
    <citation type="submission" date="2025-04" db="UniProtKB">
        <authorList>
            <consortium name="RefSeq"/>
        </authorList>
    </citation>
    <scope>IDENTIFICATION</scope>
</reference>
<dbReference type="RefSeq" id="XP_023593861.1">
    <property type="nucleotide sequence ID" value="XM_023738093.1"/>
</dbReference>
<feature type="region of interest" description="Disordered" evidence="1">
    <location>
        <begin position="1112"/>
        <end position="1202"/>
    </location>
</feature>
<dbReference type="RefSeq" id="XP_023593860.1">
    <property type="nucleotide sequence ID" value="XM_023738092.1"/>
</dbReference>
<gene>
    <name evidence="3 4 5" type="primary">RESF1</name>
</gene>
<dbReference type="GO" id="GO:0005634">
    <property type="term" value="C:nucleus"/>
    <property type="evidence" value="ECO:0007669"/>
    <property type="project" value="TreeGrafter"/>
</dbReference>
<dbReference type="PANTHER" id="PTHR21604:SF0">
    <property type="entry name" value="RETROELEMENT SILENCING FACTOR 1"/>
    <property type="match status" value="1"/>
</dbReference>
<organism evidence="2 4">
    <name type="scientific">Trichechus manatus latirostris</name>
    <name type="common">Florida manatee</name>
    <dbReference type="NCBI Taxonomy" id="127582"/>
    <lineage>
        <taxon>Eukaryota</taxon>
        <taxon>Metazoa</taxon>
        <taxon>Chordata</taxon>
        <taxon>Craniata</taxon>
        <taxon>Vertebrata</taxon>
        <taxon>Euteleostomi</taxon>
        <taxon>Mammalia</taxon>
        <taxon>Eutheria</taxon>
        <taxon>Afrotheria</taxon>
        <taxon>Sirenia</taxon>
        <taxon>Trichechidae</taxon>
        <taxon>Trichechus</taxon>
    </lineage>
</organism>
<feature type="region of interest" description="Disordered" evidence="1">
    <location>
        <begin position="1674"/>
        <end position="1702"/>
    </location>
</feature>
<dbReference type="PANTHER" id="PTHR21604">
    <property type="entry name" value="RETROELEMENT SILENCING FACTOR 1"/>
    <property type="match status" value="1"/>
</dbReference>
<feature type="compositionally biased region" description="Basic and acidic residues" evidence="1">
    <location>
        <begin position="1255"/>
        <end position="1267"/>
    </location>
</feature>
<feature type="compositionally biased region" description="Polar residues" evidence="1">
    <location>
        <begin position="1112"/>
        <end position="1129"/>
    </location>
</feature>
<accession>A0A2Y9REZ1</accession>
<feature type="compositionally biased region" description="Basic and acidic residues" evidence="1">
    <location>
        <begin position="721"/>
        <end position="730"/>
    </location>
</feature>
<proteinExistence type="predicted"/>
<dbReference type="Proteomes" id="UP000248480">
    <property type="component" value="Unplaced"/>
</dbReference>
<dbReference type="KEGG" id="tmu:101358686"/>
<feature type="compositionally biased region" description="Polar residues" evidence="1">
    <location>
        <begin position="463"/>
        <end position="491"/>
    </location>
</feature>